<evidence type="ECO:0000313" key="1">
    <source>
        <dbReference type="EMBL" id="OQR90807.1"/>
    </source>
</evidence>
<accession>A0A1V9YYS4</accession>
<keyword evidence="2" id="KW-1185">Reference proteome</keyword>
<proteinExistence type="predicted"/>
<reference evidence="1 2" key="1">
    <citation type="journal article" date="2014" name="Genome Biol. Evol.">
        <title>The secreted proteins of Achlya hypogyna and Thraustotheca clavata identify the ancestral oomycete secretome and reveal gene acquisitions by horizontal gene transfer.</title>
        <authorList>
            <person name="Misner I."/>
            <person name="Blouin N."/>
            <person name="Leonard G."/>
            <person name="Richards T.A."/>
            <person name="Lane C.E."/>
        </authorList>
    </citation>
    <scope>NUCLEOTIDE SEQUENCE [LARGE SCALE GENOMIC DNA]</scope>
    <source>
        <strain evidence="1 2">ATCC 34112</strain>
    </source>
</reference>
<comment type="caution">
    <text evidence="1">The sequence shown here is derived from an EMBL/GenBank/DDBJ whole genome shotgun (WGS) entry which is preliminary data.</text>
</comment>
<dbReference type="AlphaFoldDB" id="A0A1V9YYS4"/>
<dbReference type="OrthoDB" id="76046at2759"/>
<dbReference type="Proteomes" id="UP000243217">
    <property type="component" value="Unassembled WGS sequence"/>
</dbReference>
<protein>
    <submittedName>
        <fullName evidence="1">Uncharacterized protein</fullName>
    </submittedName>
</protein>
<dbReference type="EMBL" id="JNBS01002489">
    <property type="protein sequence ID" value="OQR90807.1"/>
    <property type="molecule type" value="Genomic_DNA"/>
</dbReference>
<organism evidence="1 2">
    <name type="scientific">Thraustotheca clavata</name>
    <dbReference type="NCBI Taxonomy" id="74557"/>
    <lineage>
        <taxon>Eukaryota</taxon>
        <taxon>Sar</taxon>
        <taxon>Stramenopiles</taxon>
        <taxon>Oomycota</taxon>
        <taxon>Saprolegniomycetes</taxon>
        <taxon>Saprolegniales</taxon>
        <taxon>Achlyaceae</taxon>
        <taxon>Thraustotheca</taxon>
    </lineage>
</organism>
<name>A0A1V9YYS4_9STRA</name>
<evidence type="ECO:0000313" key="2">
    <source>
        <dbReference type="Proteomes" id="UP000243217"/>
    </source>
</evidence>
<gene>
    <name evidence="1" type="ORF">THRCLA_09203</name>
</gene>
<sequence length="259" mass="29069">MSGNDGMKQMAEAMQFQINGVMQRVRESMEQSVGMSNMMSSMLENFLLQNLQIRSFIHAKPLCLELIIKNLGTIVVPVLSFTITLQSLNVSNASYKTVFQSLPADLNVQEEITQEIQLLVPELGQYNGQICLHCISPGTGNRLEIVHEFGVYYLQQLDIENTTRITQKVDCIAENLSTAKLRELFHLSPLQGLAITPNGGYVLFGLNKIPWFLATVQIVDGDQNACNVTLEVLTPCPIDVYTLREEFIQLATYKPRKLL</sequence>